<feature type="binding site" evidence="10">
    <location>
        <position position="396"/>
    </location>
    <ligand>
        <name>substrate</name>
    </ligand>
</feature>
<comment type="subunit">
    <text evidence="3 10">Heterotetramer of two alpha and two beta chains.</text>
</comment>
<dbReference type="EC" id="2.3.1.35" evidence="10"/>
<keyword evidence="5 10" id="KW-0055">Arginine biosynthesis</keyword>
<evidence type="ECO:0000256" key="2">
    <source>
        <dbReference type="ARBA" id="ARBA00006774"/>
    </source>
</evidence>
<dbReference type="GO" id="GO:0006592">
    <property type="term" value="P:ornithine biosynthetic process"/>
    <property type="evidence" value="ECO:0007669"/>
    <property type="project" value="TreeGrafter"/>
</dbReference>
<dbReference type="GO" id="GO:0004042">
    <property type="term" value="F:L-glutamate N-acetyltransferase activity"/>
    <property type="evidence" value="ECO:0007669"/>
    <property type="project" value="UniProtKB-UniRule"/>
</dbReference>
<organism evidence="11 12">
    <name type="scientific">SAR92 bacterium BACL26 MAG-121220-bin70</name>
    <dbReference type="NCBI Taxonomy" id="1655626"/>
    <lineage>
        <taxon>Bacteria</taxon>
        <taxon>Pseudomonadati</taxon>
        <taxon>Pseudomonadota</taxon>
        <taxon>Gammaproteobacteria</taxon>
        <taxon>Cellvibrionales</taxon>
        <taxon>Porticoccaceae</taxon>
        <taxon>SAR92 clade</taxon>
    </lineage>
</organism>
<feature type="binding site" evidence="10">
    <location>
        <position position="401"/>
    </location>
    <ligand>
        <name>substrate</name>
    </ligand>
</feature>
<reference evidence="11 12" key="1">
    <citation type="submission" date="2015-10" db="EMBL/GenBank/DDBJ databases">
        <title>Metagenome-Assembled Genomes uncover a global brackish microbiome.</title>
        <authorList>
            <person name="Hugerth L.W."/>
            <person name="Larsson J."/>
            <person name="Alneberg J."/>
            <person name="Lindh M.V."/>
            <person name="Legrand C."/>
            <person name="Pinhassi J."/>
            <person name="Andersson A.F."/>
        </authorList>
    </citation>
    <scope>NUCLEOTIDE SEQUENCE [LARGE SCALE GENOMIC DNA]</scope>
    <source>
        <strain evidence="11">BACL26 MAG-121220-bin70</strain>
    </source>
</reference>
<dbReference type="NCBIfam" id="TIGR00120">
    <property type="entry name" value="ArgJ"/>
    <property type="match status" value="1"/>
</dbReference>
<gene>
    <name evidence="10 11" type="primary">argJ</name>
    <name evidence="11" type="ORF">ABS24_03560</name>
</gene>
<keyword evidence="4 10" id="KW-0963">Cytoplasm</keyword>
<comment type="function">
    <text evidence="10">Catalyzes two activities which are involved in the cyclic version of arginine biosynthesis: the synthesis of N-acetylglutamate from glutamate and acetyl-CoA as the acetyl donor, and of ornithine by transacetylation between N(2)-acetylornithine and glutamate.</text>
</comment>
<dbReference type="NCBIfam" id="NF003802">
    <property type="entry name" value="PRK05388.1"/>
    <property type="match status" value="1"/>
</dbReference>
<dbReference type="EC" id="2.3.1.1" evidence="10"/>
<dbReference type="SUPFAM" id="SSF56266">
    <property type="entry name" value="DmpA/ArgJ-like"/>
    <property type="match status" value="1"/>
</dbReference>
<dbReference type="UniPathway" id="UPA00068">
    <property type="reaction ID" value="UER00106"/>
</dbReference>
<feature type="chain" id="PRO_5023347630" description="Arginine biosynthesis bifunctional protein ArgJ alpha chain" evidence="10">
    <location>
        <begin position="1"/>
        <end position="188"/>
    </location>
</feature>
<accession>A0A0R2U6N2</accession>
<evidence type="ECO:0000256" key="4">
    <source>
        <dbReference type="ARBA" id="ARBA00022490"/>
    </source>
</evidence>
<sequence length="401" mass="42634">MATGEGLFPIMYPVTGFRLGTTSAGIKTPDRSDLVVMEIAEGSSVAALFTKNAFCAAPVIVCKEHLARCSPRYLLINTGNANAGTGEQGLLDATHSCGVLATSRGVDISAILPFSTGVIGEYLPMEKLIAGIPRAVEKLSEQGWEEAAQGILTTDTRPKGSSRQYGGDNLVTITGISKGSGMIKPNMATMLAYVATDACIDNELLHRALTIATETSFNRITVDSDTSTNDSVVLVATGASDEVIDEVSFDAFVDQLSQVFTELAQAIIRDGEGASKFVSVVVERALSKAEALNVAYTIAESPLVKTALSASDPNWGRILAAVGRSNIPELDVNLVQISLNDVLIAENGSRAETYSEEAGQKAMQSEDIEIRVELGRGDHSETVWTSDLTQEYVRINAGYRT</sequence>
<dbReference type="InterPro" id="IPR016117">
    <property type="entry name" value="ArgJ-like_dom_sf"/>
</dbReference>
<dbReference type="FunFam" id="3.10.20.340:FF:000003">
    <property type="entry name" value="Arginine biosynthesis bifunctional protein ArgJ"/>
    <property type="match status" value="1"/>
</dbReference>
<evidence type="ECO:0000256" key="6">
    <source>
        <dbReference type="ARBA" id="ARBA00022605"/>
    </source>
</evidence>
<evidence type="ECO:0000256" key="8">
    <source>
        <dbReference type="ARBA" id="ARBA00022813"/>
    </source>
</evidence>
<proteinExistence type="inferred from homology"/>
<dbReference type="Proteomes" id="UP000051213">
    <property type="component" value="Unassembled WGS sequence"/>
</dbReference>
<feature type="binding site" evidence="10">
    <location>
        <position position="178"/>
    </location>
    <ligand>
        <name>substrate</name>
    </ligand>
</feature>
<dbReference type="InterPro" id="IPR002813">
    <property type="entry name" value="Arg_biosynth_ArgJ"/>
</dbReference>
<keyword evidence="10" id="KW-0511">Multifunctional enzyme</keyword>
<feature type="site" description="Involved in the stabilization of negative charge on the oxyanion by the formation of the oxyanion hole" evidence="10">
    <location>
        <position position="116"/>
    </location>
</feature>
<protein>
    <recommendedName>
        <fullName evidence="10">Arginine biosynthesis bifunctional protein ArgJ</fullName>
    </recommendedName>
    <domain>
        <recommendedName>
            <fullName evidence="10">Glutamate N-acetyltransferase</fullName>
            <ecNumber evidence="10">2.3.1.35</ecNumber>
        </recommendedName>
        <alternativeName>
            <fullName evidence="10">Ornithine acetyltransferase</fullName>
            <shortName evidence="10">OATase</shortName>
        </alternativeName>
        <alternativeName>
            <fullName evidence="10">Ornithine transacetylase</fullName>
        </alternativeName>
    </domain>
    <domain>
        <recommendedName>
            <fullName evidence="10">Amino-acid acetyltransferase</fullName>
            <ecNumber evidence="10">2.3.1.1</ecNumber>
        </recommendedName>
        <alternativeName>
            <fullName evidence="10">N-acetylglutamate synthase</fullName>
            <shortName evidence="10">AGSase</shortName>
        </alternativeName>
    </domain>
    <component>
        <recommendedName>
            <fullName evidence="10">Arginine biosynthesis bifunctional protein ArgJ alpha chain</fullName>
        </recommendedName>
    </component>
    <component>
        <recommendedName>
            <fullName evidence="10">Arginine biosynthesis bifunctional protein ArgJ beta chain</fullName>
        </recommendedName>
    </component>
</protein>
<comment type="catalytic activity">
    <reaction evidence="10">
        <text>N(2)-acetyl-L-ornithine + L-glutamate = N-acetyl-L-glutamate + L-ornithine</text>
        <dbReference type="Rhea" id="RHEA:15349"/>
        <dbReference type="ChEBI" id="CHEBI:29985"/>
        <dbReference type="ChEBI" id="CHEBI:44337"/>
        <dbReference type="ChEBI" id="CHEBI:46911"/>
        <dbReference type="ChEBI" id="CHEBI:57805"/>
        <dbReference type="EC" id="2.3.1.35"/>
    </reaction>
</comment>
<feature type="binding site" evidence="10">
    <location>
        <position position="272"/>
    </location>
    <ligand>
        <name>substrate</name>
    </ligand>
</feature>
<dbReference type="PANTHER" id="PTHR23100">
    <property type="entry name" value="ARGININE BIOSYNTHESIS BIFUNCTIONAL PROTEIN ARGJ"/>
    <property type="match status" value="1"/>
</dbReference>
<dbReference type="Pfam" id="PF01960">
    <property type="entry name" value="ArgJ"/>
    <property type="match status" value="1"/>
</dbReference>
<dbReference type="EMBL" id="LICA01000098">
    <property type="protein sequence ID" value="KRO95249.1"/>
    <property type="molecule type" value="Genomic_DNA"/>
</dbReference>
<dbReference type="GO" id="GO:0005737">
    <property type="term" value="C:cytoplasm"/>
    <property type="evidence" value="ECO:0007669"/>
    <property type="project" value="UniProtKB-SubCell"/>
</dbReference>
<feature type="site" description="Involved in the stabilization of negative charge on the oxyanion by the formation of the oxyanion hole" evidence="10">
    <location>
        <position position="117"/>
    </location>
</feature>
<feature type="active site" description="Nucleophile" evidence="10">
    <location>
        <position position="189"/>
    </location>
</feature>
<dbReference type="GO" id="GO:0004358">
    <property type="term" value="F:L-glutamate N-acetyltransferase activity, acting on acetyl-L-ornithine as donor"/>
    <property type="evidence" value="ECO:0007669"/>
    <property type="project" value="UniProtKB-UniRule"/>
</dbReference>
<evidence type="ECO:0000313" key="12">
    <source>
        <dbReference type="Proteomes" id="UP000051213"/>
    </source>
</evidence>
<comment type="subcellular location">
    <subcellularLocation>
        <location evidence="1 10">Cytoplasm</location>
    </subcellularLocation>
</comment>
<comment type="pathway">
    <text evidence="10">Amino-acid biosynthesis; L-arginine biosynthesis; N(2)-acetyl-L-ornithine from L-glutamate: step 1/4.</text>
</comment>
<keyword evidence="8 10" id="KW-0068">Autocatalytic cleavage</keyword>
<evidence type="ECO:0000256" key="9">
    <source>
        <dbReference type="ARBA" id="ARBA00023315"/>
    </source>
</evidence>
<feature type="site" description="Cleavage; by autolysis" evidence="10">
    <location>
        <begin position="188"/>
        <end position="189"/>
    </location>
</feature>
<comment type="similarity">
    <text evidence="2 10">Belongs to the ArgJ family.</text>
</comment>
<feature type="chain" id="PRO_5023347629" description="Arginine biosynthesis bifunctional protein ArgJ beta chain" evidence="10">
    <location>
        <begin position="189"/>
        <end position="401"/>
    </location>
</feature>
<evidence type="ECO:0000256" key="5">
    <source>
        <dbReference type="ARBA" id="ARBA00022571"/>
    </source>
</evidence>
<comment type="pathway">
    <text evidence="10">Amino-acid biosynthesis; L-arginine biosynthesis; L-ornithine and N-acetyl-L-glutamate from L-glutamate and N(2)-acetyl-L-ornithine (cyclic): step 1/1.</text>
</comment>
<evidence type="ECO:0000256" key="3">
    <source>
        <dbReference type="ARBA" id="ARBA00011475"/>
    </source>
</evidence>
<dbReference type="HAMAP" id="MF_01106">
    <property type="entry name" value="ArgJ"/>
    <property type="match status" value="1"/>
</dbReference>
<dbReference type="CDD" id="cd02152">
    <property type="entry name" value="OAT"/>
    <property type="match status" value="1"/>
</dbReference>
<keyword evidence="9 10" id="KW-0012">Acyltransferase</keyword>
<name>A0A0R2U6N2_9GAMM</name>
<dbReference type="GO" id="GO:0006526">
    <property type="term" value="P:L-arginine biosynthetic process"/>
    <property type="evidence" value="ECO:0007669"/>
    <property type="project" value="UniProtKB-UniRule"/>
</dbReference>
<dbReference type="Gene3D" id="3.60.70.12">
    <property type="entry name" value="L-amino peptidase D-ALA esterase/amidase"/>
    <property type="match status" value="1"/>
</dbReference>
<dbReference type="Gene3D" id="3.10.20.340">
    <property type="entry name" value="ArgJ beta chain, C-terminal domain"/>
    <property type="match status" value="1"/>
</dbReference>
<keyword evidence="6 10" id="KW-0028">Amino-acid biosynthesis</keyword>
<feature type="binding site" evidence="10">
    <location>
        <position position="189"/>
    </location>
    <ligand>
        <name>substrate</name>
    </ligand>
</feature>
<evidence type="ECO:0000256" key="1">
    <source>
        <dbReference type="ARBA" id="ARBA00004496"/>
    </source>
</evidence>
<dbReference type="AlphaFoldDB" id="A0A0R2U6N2"/>
<evidence type="ECO:0000313" key="11">
    <source>
        <dbReference type="EMBL" id="KRO95249.1"/>
    </source>
</evidence>
<dbReference type="FunFam" id="3.60.70.12:FF:000001">
    <property type="entry name" value="Arginine biosynthesis bifunctional protein ArgJ, chloroplastic"/>
    <property type="match status" value="1"/>
</dbReference>
<comment type="caution">
    <text evidence="11">The sequence shown here is derived from an EMBL/GenBank/DDBJ whole genome shotgun (WGS) entry which is preliminary data.</text>
</comment>
<keyword evidence="7 10" id="KW-0808">Transferase</keyword>
<dbReference type="PANTHER" id="PTHR23100:SF0">
    <property type="entry name" value="ARGININE BIOSYNTHESIS BIFUNCTIONAL PROTEIN ARGJ, MITOCHONDRIAL"/>
    <property type="match status" value="1"/>
</dbReference>
<comment type="catalytic activity">
    <reaction evidence="10">
        <text>L-glutamate + acetyl-CoA = N-acetyl-L-glutamate + CoA + H(+)</text>
        <dbReference type="Rhea" id="RHEA:24292"/>
        <dbReference type="ChEBI" id="CHEBI:15378"/>
        <dbReference type="ChEBI" id="CHEBI:29985"/>
        <dbReference type="ChEBI" id="CHEBI:44337"/>
        <dbReference type="ChEBI" id="CHEBI:57287"/>
        <dbReference type="ChEBI" id="CHEBI:57288"/>
        <dbReference type="EC" id="2.3.1.1"/>
    </reaction>
</comment>
<feature type="binding site" evidence="10">
    <location>
        <position position="153"/>
    </location>
    <ligand>
        <name>substrate</name>
    </ligand>
</feature>
<evidence type="ECO:0000256" key="7">
    <source>
        <dbReference type="ARBA" id="ARBA00022679"/>
    </source>
</evidence>
<evidence type="ECO:0000256" key="10">
    <source>
        <dbReference type="HAMAP-Rule" id="MF_01106"/>
    </source>
</evidence>
<dbReference type="InterPro" id="IPR042195">
    <property type="entry name" value="ArgJ_beta_C"/>
</dbReference>